<dbReference type="GO" id="GO:0003682">
    <property type="term" value="F:chromatin binding"/>
    <property type="evidence" value="ECO:0007669"/>
    <property type="project" value="InterPro"/>
</dbReference>
<organism evidence="3 4">
    <name type="scientific">Aquilegia coerulea</name>
    <name type="common">Rocky mountain columbine</name>
    <dbReference type="NCBI Taxonomy" id="218851"/>
    <lineage>
        <taxon>Eukaryota</taxon>
        <taxon>Viridiplantae</taxon>
        <taxon>Streptophyta</taxon>
        <taxon>Embryophyta</taxon>
        <taxon>Tracheophyta</taxon>
        <taxon>Spermatophyta</taxon>
        <taxon>Magnoliopsida</taxon>
        <taxon>Ranunculales</taxon>
        <taxon>Ranunculaceae</taxon>
        <taxon>Thalictroideae</taxon>
        <taxon>Aquilegia</taxon>
    </lineage>
</organism>
<evidence type="ECO:0000313" key="4">
    <source>
        <dbReference type="Proteomes" id="UP000230069"/>
    </source>
</evidence>
<feature type="domain" description="BAH" evidence="2">
    <location>
        <begin position="147"/>
        <end position="264"/>
    </location>
</feature>
<dbReference type="AlphaFoldDB" id="A0A2G5F6M2"/>
<dbReference type="PANTHER" id="PTHR31917:SF58">
    <property type="entry name" value="AGENET AND BROMO-ADJACENT HOMOLOGY (BAH) DOMAIN-CONTAINING PROTEIN"/>
    <property type="match status" value="1"/>
</dbReference>
<dbReference type="FunCoup" id="A0A2G5F6M2">
    <property type="interactions" value="1415"/>
</dbReference>
<dbReference type="Pfam" id="PF01426">
    <property type="entry name" value="BAH"/>
    <property type="match status" value="1"/>
</dbReference>
<dbReference type="Gene3D" id="2.30.30.490">
    <property type="match status" value="1"/>
</dbReference>
<dbReference type="InterPro" id="IPR008395">
    <property type="entry name" value="Agenet-like_dom"/>
</dbReference>
<dbReference type="SMART" id="SM00743">
    <property type="entry name" value="Agenet"/>
    <property type="match status" value="2"/>
</dbReference>
<protein>
    <recommendedName>
        <fullName evidence="2">BAH domain-containing protein</fullName>
    </recommendedName>
</protein>
<sequence>MGTLYVGWEEVIISNVKGSREVNYYLKRRDGKDLAVVGKERSIRHMSYSFVFRNENPSSISIPPVKLKSRREVVGWLSSIVSDLSSHGSSQQVGRSLGNDGFNADISSLKDSHIRNYGPHSKECLWLGPPTCRKRRKHYRSFCRNGITISVHDFVYVLAEENKRLVAYLEDLYEDSRNNKMVVVRWFHKIDEVGIVLPPNFNDREIFFSLCLQDLSIECIDGLATVLSPQHFEKYLNEATHTHYQPFLCHRQFDNHDITDFDITQVQDYWRQEILTYMYTISAPKHLESHDEDEDAMKTRPKKKQCRSKSKEIDRQINSNDKKDFREASYVDVQKLSSGLVKEPNFAAPPLSGKDMIQHTPQKHLAVDSHIEVLSQDSGIRGCWFRAVVIKRSKVKVKVRYQDLKDAEDESKSVEEWVFASRIAVPDQLGIRLCGRTTLRPFPASDKDGASLGFVDVGTPVDAWWHKGWWEGIVVRKETNGKIHVYFPGEKKLSIFGWNDLRHSQEWLCNKWNSLESRPDLVNSILAGLDTKQDGSKRCDVGSISVQMAVSNDRHAGSNDAVVSVTSKKERTAFNRNAHCLKPQSDIGKEIKAVPNLVQDDLLAQLKWSSSRKRRRGRERSQRRARSGLTQRSDGSSSTSREDLEPSVDCQRFLAPNSLVFDSESCKYQGDSLLNASIPSLTGLVLSR</sequence>
<feature type="region of interest" description="Disordered" evidence="1">
    <location>
        <begin position="288"/>
        <end position="319"/>
    </location>
</feature>
<proteinExistence type="predicted"/>
<evidence type="ECO:0000313" key="3">
    <source>
        <dbReference type="EMBL" id="PIA63590.1"/>
    </source>
</evidence>
<accession>A0A2G5F6M2</accession>
<dbReference type="PANTHER" id="PTHR31917">
    <property type="entry name" value="AGENET DOMAIN-CONTAINING PROTEIN-RELATED"/>
    <property type="match status" value="1"/>
</dbReference>
<evidence type="ECO:0000256" key="1">
    <source>
        <dbReference type="SAM" id="MobiDB-lite"/>
    </source>
</evidence>
<dbReference type="PROSITE" id="PS51038">
    <property type="entry name" value="BAH"/>
    <property type="match status" value="1"/>
</dbReference>
<dbReference type="Pfam" id="PF05641">
    <property type="entry name" value="Agenet"/>
    <property type="match status" value="1"/>
</dbReference>
<feature type="compositionally biased region" description="Basic residues" evidence="1">
    <location>
        <begin position="610"/>
        <end position="626"/>
    </location>
</feature>
<feature type="compositionally biased region" description="Basic residues" evidence="1">
    <location>
        <begin position="299"/>
        <end position="308"/>
    </location>
</feature>
<dbReference type="Proteomes" id="UP000230069">
    <property type="component" value="Unassembled WGS sequence"/>
</dbReference>
<feature type="region of interest" description="Disordered" evidence="1">
    <location>
        <begin position="610"/>
        <end position="647"/>
    </location>
</feature>
<dbReference type="CDD" id="cd20405">
    <property type="entry name" value="Tudor_Agenet_AtDUF_rpt1_3"/>
    <property type="match status" value="1"/>
</dbReference>
<feature type="compositionally biased region" description="Polar residues" evidence="1">
    <location>
        <begin position="628"/>
        <end position="639"/>
    </location>
</feature>
<feature type="compositionally biased region" description="Basic and acidic residues" evidence="1">
    <location>
        <begin position="309"/>
        <end position="319"/>
    </location>
</feature>
<reference evidence="3 4" key="1">
    <citation type="submission" date="2017-09" db="EMBL/GenBank/DDBJ databases">
        <title>WGS assembly of Aquilegia coerulea Goldsmith.</title>
        <authorList>
            <person name="Hodges S."/>
            <person name="Kramer E."/>
            <person name="Nordborg M."/>
            <person name="Tomkins J."/>
            <person name="Borevitz J."/>
            <person name="Derieg N."/>
            <person name="Yan J."/>
            <person name="Mihaltcheva S."/>
            <person name="Hayes R.D."/>
            <person name="Rokhsar D."/>
        </authorList>
    </citation>
    <scope>NUCLEOTIDE SEQUENCE [LARGE SCALE GENOMIC DNA]</scope>
    <source>
        <strain evidence="4">cv. Goldsmith</strain>
    </source>
</reference>
<dbReference type="SMART" id="SM00439">
    <property type="entry name" value="BAH"/>
    <property type="match status" value="1"/>
</dbReference>
<evidence type="ECO:0000259" key="2">
    <source>
        <dbReference type="PROSITE" id="PS51038"/>
    </source>
</evidence>
<keyword evidence="4" id="KW-1185">Reference proteome</keyword>
<dbReference type="CDD" id="cd20403">
    <property type="entry name" value="Tudor_Agenet_FMRP-like_rpt2"/>
    <property type="match status" value="1"/>
</dbReference>
<dbReference type="STRING" id="218851.A0A2G5F6M2"/>
<dbReference type="OrthoDB" id="1883212at2759"/>
<gene>
    <name evidence="3" type="ORF">AQUCO_00201142v1</name>
</gene>
<dbReference type="EMBL" id="KZ305019">
    <property type="protein sequence ID" value="PIA63590.1"/>
    <property type="molecule type" value="Genomic_DNA"/>
</dbReference>
<dbReference type="InterPro" id="IPR001025">
    <property type="entry name" value="BAH_dom"/>
</dbReference>
<dbReference type="InterPro" id="IPR014002">
    <property type="entry name" value="Agenet_dom_plant"/>
</dbReference>
<dbReference type="InParanoid" id="A0A2G5F6M2"/>
<name>A0A2G5F6M2_AQUCA</name>
<dbReference type="InterPro" id="IPR043151">
    <property type="entry name" value="BAH_sf"/>
</dbReference>